<name>A0ACB5TM21_AMBMO</name>
<evidence type="ECO:0000313" key="2">
    <source>
        <dbReference type="Proteomes" id="UP001165064"/>
    </source>
</evidence>
<reference evidence="1" key="1">
    <citation type="submission" date="2023-04" db="EMBL/GenBank/DDBJ databases">
        <title>Ambrosiozyma monospora NBRC 10751.</title>
        <authorList>
            <person name="Ichikawa N."/>
            <person name="Sato H."/>
            <person name="Tonouchi N."/>
        </authorList>
    </citation>
    <scope>NUCLEOTIDE SEQUENCE</scope>
    <source>
        <strain evidence="1">NBRC 10751</strain>
    </source>
</reference>
<organism evidence="1 2">
    <name type="scientific">Ambrosiozyma monospora</name>
    <name type="common">Yeast</name>
    <name type="synonym">Endomycopsis monosporus</name>
    <dbReference type="NCBI Taxonomy" id="43982"/>
    <lineage>
        <taxon>Eukaryota</taxon>
        <taxon>Fungi</taxon>
        <taxon>Dikarya</taxon>
        <taxon>Ascomycota</taxon>
        <taxon>Saccharomycotina</taxon>
        <taxon>Pichiomycetes</taxon>
        <taxon>Pichiales</taxon>
        <taxon>Pichiaceae</taxon>
        <taxon>Ambrosiozyma</taxon>
    </lineage>
</organism>
<comment type="caution">
    <text evidence="1">The sequence shown here is derived from an EMBL/GenBank/DDBJ whole genome shotgun (WGS) entry which is preliminary data.</text>
</comment>
<sequence>MLHQNQEIPNICITRDLKWGTPVPLEGFTDKVLYVWFDAPIGYISITANYTDDWEAWWKNPEQVQLYQFMGKDNVPFHTVVFPSSEIGTGDNWTLLHHLNTTEYLQYEGGKFSKSRGVGVFGNNAKETGVSPSVWRYYLASIRPESQDSQFSWLEFVTKNNSELLANLGNFVNRLAKFVASKYNGVIPKFDVKNCPAYPKLQEDINALLKTYIEDMETVHLRKGLETAMLISARGNQFLQENKLDNSLYQDLPDKSDAVVAIGINLIYLISSIFHPFIPETSKQIESILNAPSLKIPDEFDLVVKPGHCIGKVTYLFKRIDEKNVEEWRSKYGGQQKK</sequence>
<proteinExistence type="predicted"/>
<accession>A0ACB5TM21</accession>
<evidence type="ECO:0000313" key="1">
    <source>
        <dbReference type="EMBL" id="GME91296.1"/>
    </source>
</evidence>
<dbReference type="Proteomes" id="UP001165064">
    <property type="component" value="Unassembled WGS sequence"/>
</dbReference>
<dbReference type="EMBL" id="BSXS01008058">
    <property type="protein sequence ID" value="GME91296.1"/>
    <property type="molecule type" value="Genomic_DNA"/>
</dbReference>
<gene>
    <name evidence="1" type="ORF">Amon02_000887300</name>
</gene>
<keyword evidence="2" id="KW-1185">Reference proteome</keyword>
<protein>
    <submittedName>
        <fullName evidence="1">Unnamed protein product</fullName>
    </submittedName>
</protein>